<feature type="transmembrane region" description="Helical" evidence="6">
    <location>
        <begin position="88"/>
        <end position="107"/>
    </location>
</feature>
<feature type="transmembrane region" description="Helical" evidence="6">
    <location>
        <begin position="230"/>
        <end position="253"/>
    </location>
</feature>
<organism evidence="7 8">
    <name type="scientific">Asbolus verrucosus</name>
    <name type="common">Desert ironclad beetle</name>
    <dbReference type="NCBI Taxonomy" id="1661398"/>
    <lineage>
        <taxon>Eukaryota</taxon>
        <taxon>Metazoa</taxon>
        <taxon>Ecdysozoa</taxon>
        <taxon>Arthropoda</taxon>
        <taxon>Hexapoda</taxon>
        <taxon>Insecta</taxon>
        <taxon>Pterygota</taxon>
        <taxon>Neoptera</taxon>
        <taxon>Endopterygota</taxon>
        <taxon>Coleoptera</taxon>
        <taxon>Polyphaga</taxon>
        <taxon>Cucujiformia</taxon>
        <taxon>Tenebrionidae</taxon>
        <taxon>Pimeliinae</taxon>
        <taxon>Asbolus</taxon>
    </lineage>
</organism>
<evidence type="ECO:0000313" key="8">
    <source>
        <dbReference type="Proteomes" id="UP000292052"/>
    </source>
</evidence>
<gene>
    <name evidence="7" type="ORF">BDFB_012944</name>
</gene>
<evidence type="ECO:0000256" key="2">
    <source>
        <dbReference type="ARBA" id="ARBA00022475"/>
    </source>
</evidence>
<evidence type="ECO:0000256" key="4">
    <source>
        <dbReference type="ARBA" id="ARBA00022989"/>
    </source>
</evidence>
<evidence type="ECO:0000256" key="5">
    <source>
        <dbReference type="ARBA" id="ARBA00023136"/>
    </source>
</evidence>
<evidence type="ECO:0000313" key="7">
    <source>
        <dbReference type="EMBL" id="RZC32430.1"/>
    </source>
</evidence>
<sequence>MFDHPVMVNQKFFRTFQPLFHIYRITGLSPFTYTRKKLTYSLQWSWKIYICNCVIITILTFLGFWGIYEFLKKNAHGLIWSSFSKSNYFAIFDFGEIPMIGFCFVFSTPFKRGDMWKILNGLNKIDSVISPIDVEKDRKQTIIFACVVLSIFSLVMVFDAIVIWSAISESELGLKDYSFYLIYFVVIVCEIQYWQLVFLTGRRIAAINRNFDKNLKENEEISTDFHRHKLIIILLSCFLRLVLDWYMVFVTIINDEIGVFSLLQMVWIFLHLGRLVTILEICHICERE</sequence>
<dbReference type="OrthoDB" id="6478931at2759"/>
<keyword evidence="8" id="KW-1185">Reference proteome</keyword>
<keyword evidence="4 6" id="KW-1133">Transmembrane helix</keyword>
<feature type="transmembrane region" description="Helical" evidence="6">
    <location>
        <begin position="179"/>
        <end position="199"/>
    </location>
</feature>
<feature type="transmembrane region" description="Helical" evidence="6">
    <location>
        <begin position="142"/>
        <end position="167"/>
    </location>
</feature>
<feature type="transmembrane region" description="Helical" evidence="6">
    <location>
        <begin position="265"/>
        <end position="285"/>
    </location>
</feature>
<comment type="caution">
    <text evidence="7">The sequence shown here is derived from an EMBL/GenBank/DDBJ whole genome shotgun (WGS) entry which is preliminary data.</text>
</comment>
<evidence type="ECO:0000256" key="3">
    <source>
        <dbReference type="ARBA" id="ARBA00022692"/>
    </source>
</evidence>
<dbReference type="GO" id="GO:0050909">
    <property type="term" value="P:sensory perception of taste"/>
    <property type="evidence" value="ECO:0007669"/>
    <property type="project" value="InterPro"/>
</dbReference>
<dbReference type="Pfam" id="PF08395">
    <property type="entry name" value="7tm_7"/>
    <property type="match status" value="1"/>
</dbReference>
<feature type="non-terminal residue" evidence="7">
    <location>
        <position position="288"/>
    </location>
</feature>
<comment type="subcellular location">
    <subcellularLocation>
        <location evidence="1">Cell membrane</location>
        <topology evidence="1">Multi-pass membrane protein</topology>
    </subcellularLocation>
</comment>
<keyword evidence="5 6" id="KW-0472">Membrane</keyword>
<proteinExistence type="predicted"/>
<protein>
    <submittedName>
        <fullName evidence="7">7tm 7 domain containing protein</fullName>
    </submittedName>
</protein>
<name>A0A482VI89_ASBVE</name>
<keyword evidence="3 6" id="KW-0812">Transmembrane</keyword>
<dbReference type="InterPro" id="IPR013604">
    <property type="entry name" value="7TM_chemorcpt"/>
</dbReference>
<reference evidence="7 8" key="1">
    <citation type="submission" date="2017-03" db="EMBL/GenBank/DDBJ databases">
        <title>Genome of the blue death feigning beetle - Asbolus verrucosus.</title>
        <authorList>
            <person name="Rider S.D."/>
        </authorList>
    </citation>
    <scope>NUCLEOTIDE SEQUENCE [LARGE SCALE GENOMIC DNA]</scope>
    <source>
        <strain evidence="7">Butters</strain>
        <tissue evidence="7">Head and leg muscle</tissue>
    </source>
</reference>
<dbReference type="EMBL" id="QDEB01097424">
    <property type="protein sequence ID" value="RZC32430.1"/>
    <property type="molecule type" value="Genomic_DNA"/>
</dbReference>
<accession>A0A482VI89</accession>
<feature type="transmembrane region" description="Helical" evidence="6">
    <location>
        <begin position="46"/>
        <end position="68"/>
    </location>
</feature>
<dbReference type="GO" id="GO:0005886">
    <property type="term" value="C:plasma membrane"/>
    <property type="evidence" value="ECO:0007669"/>
    <property type="project" value="UniProtKB-SubCell"/>
</dbReference>
<evidence type="ECO:0000256" key="6">
    <source>
        <dbReference type="SAM" id="Phobius"/>
    </source>
</evidence>
<dbReference type="AlphaFoldDB" id="A0A482VI89"/>
<dbReference type="Proteomes" id="UP000292052">
    <property type="component" value="Unassembled WGS sequence"/>
</dbReference>
<evidence type="ECO:0000256" key="1">
    <source>
        <dbReference type="ARBA" id="ARBA00004651"/>
    </source>
</evidence>
<keyword evidence="2" id="KW-1003">Cell membrane</keyword>